<dbReference type="EMBL" id="SRLO01000223">
    <property type="protein sequence ID" value="TNN66213.1"/>
    <property type="molecule type" value="Genomic_DNA"/>
</dbReference>
<evidence type="ECO:0000313" key="2">
    <source>
        <dbReference type="EMBL" id="TNN66213.1"/>
    </source>
</evidence>
<evidence type="ECO:0000256" key="1">
    <source>
        <dbReference type="SAM" id="MobiDB-lite"/>
    </source>
</evidence>
<gene>
    <name evidence="2" type="ORF">EYF80_023552</name>
</gene>
<sequence length="131" mass="14910">MAPELQEDESQQQLKLSTRQQDSGPEVSGVTCHAKEITACRRLPKAGVVSGHWPAEHGRQQWCRDITGIWEASRAPARTPEYKMPERCFEKSSKLRDKLVSKRRETSCAGPNYFCSKITRLRPFSGFKCRA</sequence>
<feature type="compositionally biased region" description="Polar residues" evidence="1">
    <location>
        <begin position="11"/>
        <end position="23"/>
    </location>
</feature>
<dbReference type="Proteomes" id="UP000314294">
    <property type="component" value="Unassembled WGS sequence"/>
</dbReference>
<reference evidence="2 3" key="1">
    <citation type="submission" date="2019-03" db="EMBL/GenBank/DDBJ databases">
        <title>First draft genome of Liparis tanakae, snailfish: a comprehensive survey of snailfish specific genes.</title>
        <authorList>
            <person name="Kim W."/>
            <person name="Song I."/>
            <person name="Jeong J.-H."/>
            <person name="Kim D."/>
            <person name="Kim S."/>
            <person name="Ryu S."/>
            <person name="Song J.Y."/>
            <person name="Lee S.K."/>
        </authorList>
    </citation>
    <scope>NUCLEOTIDE SEQUENCE [LARGE SCALE GENOMIC DNA]</scope>
    <source>
        <tissue evidence="2">Muscle</tissue>
    </source>
</reference>
<comment type="caution">
    <text evidence="2">The sequence shown here is derived from an EMBL/GenBank/DDBJ whole genome shotgun (WGS) entry which is preliminary data.</text>
</comment>
<name>A0A4Z2HML3_9TELE</name>
<evidence type="ECO:0000313" key="3">
    <source>
        <dbReference type="Proteomes" id="UP000314294"/>
    </source>
</evidence>
<feature type="compositionally biased region" description="Acidic residues" evidence="1">
    <location>
        <begin position="1"/>
        <end position="10"/>
    </location>
</feature>
<keyword evidence="3" id="KW-1185">Reference proteome</keyword>
<accession>A0A4Z2HML3</accession>
<dbReference type="AlphaFoldDB" id="A0A4Z2HML3"/>
<organism evidence="2 3">
    <name type="scientific">Liparis tanakae</name>
    <name type="common">Tanaka's snailfish</name>
    <dbReference type="NCBI Taxonomy" id="230148"/>
    <lineage>
        <taxon>Eukaryota</taxon>
        <taxon>Metazoa</taxon>
        <taxon>Chordata</taxon>
        <taxon>Craniata</taxon>
        <taxon>Vertebrata</taxon>
        <taxon>Euteleostomi</taxon>
        <taxon>Actinopterygii</taxon>
        <taxon>Neopterygii</taxon>
        <taxon>Teleostei</taxon>
        <taxon>Neoteleostei</taxon>
        <taxon>Acanthomorphata</taxon>
        <taxon>Eupercaria</taxon>
        <taxon>Perciformes</taxon>
        <taxon>Cottioidei</taxon>
        <taxon>Cottales</taxon>
        <taxon>Liparidae</taxon>
        <taxon>Liparis</taxon>
    </lineage>
</organism>
<feature type="region of interest" description="Disordered" evidence="1">
    <location>
        <begin position="1"/>
        <end position="30"/>
    </location>
</feature>
<protein>
    <submittedName>
        <fullName evidence="2">Uncharacterized protein</fullName>
    </submittedName>
</protein>
<proteinExistence type="predicted"/>